<comment type="caution">
    <text evidence="1">The sequence shown here is derived from an EMBL/GenBank/DDBJ whole genome shotgun (WGS) entry which is preliminary data.</text>
</comment>
<evidence type="ECO:0000313" key="2">
    <source>
        <dbReference type="Proteomes" id="UP000789525"/>
    </source>
</evidence>
<keyword evidence="2" id="KW-1185">Reference proteome</keyword>
<reference evidence="1" key="1">
    <citation type="submission" date="2021-06" db="EMBL/GenBank/DDBJ databases">
        <authorList>
            <person name="Kallberg Y."/>
            <person name="Tangrot J."/>
            <person name="Rosling A."/>
        </authorList>
    </citation>
    <scope>NUCLEOTIDE SEQUENCE</scope>
    <source>
        <strain evidence="1">CL356</strain>
    </source>
</reference>
<proteinExistence type="predicted"/>
<dbReference type="Proteomes" id="UP000789525">
    <property type="component" value="Unassembled WGS sequence"/>
</dbReference>
<name>A0ACA9R5G2_9GLOM</name>
<accession>A0ACA9R5G2</accession>
<feature type="non-terminal residue" evidence="1">
    <location>
        <position position="150"/>
    </location>
</feature>
<gene>
    <name evidence="1" type="ORF">ACOLOM_LOCUS14150</name>
</gene>
<dbReference type="EMBL" id="CAJVPT010068904">
    <property type="protein sequence ID" value="CAG8777215.1"/>
    <property type="molecule type" value="Genomic_DNA"/>
</dbReference>
<evidence type="ECO:0000313" key="1">
    <source>
        <dbReference type="EMBL" id="CAG8777215.1"/>
    </source>
</evidence>
<sequence length="150" mass="17220">ESVPGFTFVLPEDDRSIPNQIIIIPMLHKPIVDRKYDNGNQTTSMRIDFVDPWDMSSPIGKIDYDVFLLSRDSNDFADKLRQGIEPSEFMRILGYWRSLDNEITDLICAELDSSVKQQEHTYNLPCPTPSLHSSSIEWEQSLVEGHSLHP</sequence>
<protein>
    <submittedName>
        <fullName evidence="1">9076_t:CDS:1</fullName>
    </submittedName>
</protein>
<feature type="non-terminal residue" evidence="1">
    <location>
        <position position="1"/>
    </location>
</feature>
<organism evidence="1 2">
    <name type="scientific">Acaulospora colombiana</name>
    <dbReference type="NCBI Taxonomy" id="27376"/>
    <lineage>
        <taxon>Eukaryota</taxon>
        <taxon>Fungi</taxon>
        <taxon>Fungi incertae sedis</taxon>
        <taxon>Mucoromycota</taxon>
        <taxon>Glomeromycotina</taxon>
        <taxon>Glomeromycetes</taxon>
        <taxon>Diversisporales</taxon>
        <taxon>Acaulosporaceae</taxon>
        <taxon>Acaulospora</taxon>
    </lineage>
</organism>